<dbReference type="Proteomes" id="UP001500353">
    <property type="component" value="Unassembled WGS sequence"/>
</dbReference>
<evidence type="ECO:0000313" key="2">
    <source>
        <dbReference type="Proteomes" id="UP001500353"/>
    </source>
</evidence>
<dbReference type="EMBL" id="BAABHX010000004">
    <property type="protein sequence ID" value="GAA5095151.1"/>
    <property type="molecule type" value="Genomic_DNA"/>
</dbReference>
<name>A0ABP9MHH7_9FLAO</name>
<protein>
    <recommendedName>
        <fullName evidence="3">Transposase</fullName>
    </recommendedName>
</protein>
<organism evidence="1 2">
    <name type="scientific">Chryseobacterium ginsengisoli</name>
    <dbReference type="NCBI Taxonomy" id="363853"/>
    <lineage>
        <taxon>Bacteria</taxon>
        <taxon>Pseudomonadati</taxon>
        <taxon>Bacteroidota</taxon>
        <taxon>Flavobacteriia</taxon>
        <taxon>Flavobacteriales</taxon>
        <taxon>Weeksellaceae</taxon>
        <taxon>Chryseobacterium group</taxon>
        <taxon>Chryseobacterium</taxon>
    </lineage>
</organism>
<proteinExistence type="predicted"/>
<gene>
    <name evidence="1" type="ORF">GCM10023210_27530</name>
</gene>
<keyword evidence="2" id="KW-1185">Reference proteome</keyword>
<comment type="caution">
    <text evidence="1">The sequence shown here is derived from an EMBL/GenBank/DDBJ whole genome shotgun (WGS) entry which is preliminary data.</text>
</comment>
<evidence type="ECO:0008006" key="3">
    <source>
        <dbReference type="Google" id="ProtNLM"/>
    </source>
</evidence>
<reference evidence="2" key="1">
    <citation type="journal article" date="2019" name="Int. J. Syst. Evol. Microbiol.">
        <title>The Global Catalogue of Microorganisms (GCM) 10K type strain sequencing project: providing services to taxonomists for standard genome sequencing and annotation.</title>
        <authorList>
            <consortium name="The Broad Institute Genomics Platform"/>
            <consortium name="The Broad Institute Genome Sequencing Center for Infectious Disease"/>
            <person name="Wu L."/>
            <person name="Ma J."/>
        </authorList>
    </citation>
    <scope>NUCLEOTIDE SEQUENCE [LARGE SCALE GENOMIC DNA]</scope>
    <source>
        <strain evidence="2">JCM 18019</strain>
    </source>
</reference>
<accession>A0ABP9MHH7</accession>
<dbReference type="RefSeq" id="WP_345205085.1">
    <property type="nucleotide sequence ID" value="NZ_BAABHX010000004.1"/>
</dbReference>
<evidence type="ECO:0000313" key="1">
    <source>
        <dbReference type="EMBL" id="GAA5095151.1"/>
    </source>
</evidence>
<sequence>MDKLNTVAEILNSKHLNAIIEDERNIIWKDSSGLKNSINVDNIDIADGKTAWFQLNVNNGDELFIIFENNTFFEFPPKTMHPRYGCDIYLLECYKDYLILIYHKKHNVVITSVKDKEIITFEFYGDELIRRGELLYFKDYGLKDSVRRLKIPEIKELESITMKEAIENNTIPETLGYLNDLRQLF</sequence>